<keyword evidence="2" id="KW-0479">Metal-binding</keyword>
<dbReference type="EMBL" id="FNQM01000002">
    <property type="protein sequence ID" value="SEA01425.1"/>
    <property type="molecule type" value="Genomic_DNA"/>
</dbReference>
<dbReference type="PROSITE" id="PS50991">
    <property type="entry name" value="PYR_CT"/>
    <property type="match status" value="1"/>
</dbReference>
<gene>
    <name evidence="5" type="ORF">SAMN05444370_102520</name>
</gene>
<dbReference type="PANTHER" id="PTHR42738">
    <property type="entry name" value="HYDROXYMETHYLGLUTARYL-COA LYASE"/>
    <property type="match status" value="1"/>
</dbReference>
<evidence type="ECO:0000313" key="5">
    <source>
        <dbReference type="EMBL" id="SEA01425.1"/>
    </source>
</evidence>
<feature type="domain" description="Pyruvate carboxyltransferase" evidence="4">
    <location>
        <begin position="9"/>
        <end position="276"/>
    </location>
</feature>
<dbReference type="Pfam" id="PF00682">
    <property type="entry name" value="HMGL-like"/>
    <property type="match status" value="1"/>
</dbReference>
<protein>
    <submittedName>
        <fullName evidence="5">Hydroxymethylglutaryl-CoA lyase</fullName>
    </submittedName>
</protein>
<comment type="similarity">
    <text evidence="1">Belongs to the HMG-CoA lyase family.</text>
</comment>
<evidence type="ECO:0000259" key="4">
    <source>
        <dbReference type="PROSITE" id="PS50991"/>
    </source>
</evidence>
<dbReference type="GO" id="GO:0046951">
    <property type="term" value="P:ketone body biosynthetic process"/>
    <property type="evidence" value="ECO:0007669"/>
    <property type="project" value="TreeGrafter"/>
</dbReference>
<dbReference type="OrthoDB" id="9784013at2"/>
<dbReference type="InterPro" id="IPR013785">
    <property type="entry name" value="Aldolase_TIM"/>
</dbReference>
<organism evidence="5 6">
    <name type="scientific">Rubrimonas cliftonensis</name>
    <dbReference type="NCBI Taxonomy" id="89524"/>
    <lineage>
        <taxon>Bacteria</taxon>
        <taxon>Pseudomonadati</taxon>
        <taxon>Pseudomonadota</taxon>
        <taxon>Alphaproteobacteria</taxon>
        <taxon>Rhodobacterales</taxon>
        <taxon>Paracoccaceae</taxon>
        <taxon>Rubrimonas</taxon>
    </lineage>
</organism>
<dbReference type="Gene3D" id="3.20.20.70">
    <property type="entry name" value="Aldolase class I"/>
    <property type="match status" value="1"/>
</dbReference>
<dbReference type="STRING" id="89524.SAMN05444370_102520"/>
<dbReference type="Proteomes" id="UP000198703">
    <property type="component" value="Unassembled WGS sequence"/>
</dbReference>
<keyword evidence="3 5" id="KW-0456">Lyase</keyword>
<name>A0A1H3XPP3_9RHOB</name>
<dbReference type="PANTHER" id="PTHR42738:SF7">
    <property type="entry name" value="HYDROXYMETHYLGLUTARYL-COA LYASE"/>
    <property type="match status" value="1"/>
</dbReference>
<accession>A0A1H3XPP3</accession>
<evidence type="ECO:0000256" key="1">
    <source>
        <dbReference type="ARBA" id="ARBA00009405"/>
    </source>
</evidence>
<dbReference type="FunFam" id="3.20.20.70:FF:000071">
    <property type="entry name" value="Hydroxymethylglutaryl-CoA lyase"/>
    <property type="match status" value="1"/>
</dbReference>
<dbReference type="GO" id="GO:0006552">
    <property type="term" value="P:L-leucine catabolic process"/>
    <property type="evidence" value="ECO:0007669"/>
    <property type="project" value="TreeGrafter"/>
</dbReference>
<dbReference type="GO" id="GO:0004419">
    <property type="term" value="F:hydroxymethylglutaryl-CoA lyase activity"/>
    <property type="evidence" value="ECO:0007669"/>
    <property type="project" value="TreeGrafter"/>
</dbReference>
<evidence type="ECO:0000256" key="3">
    <source>
        <dbReference type="ARBA" id="ARBA00023239"/>
    </source>
</evidence>
<dbReference type="SUPFAM" id="SSF51569">
    <property type="entry name" value="Aldolase"/>
    <property type="match status" value="1"/>
</dbReference>
<sequence>MAAPSKERARVYEVGPRDGLQNEKRMIPSAQKIALIDALSACGFERIEAASFVSPRAVPQMADGAEVLAGVTRAPGVLYAALTPNLRGYQAARAAGADEVAVFASASEGFSRANVNASVAESLERFAPVAEAARADGAPMRAYVSCAVACPFDGPTPPAAVARLVESLLALGAREVSLGDTIGAGTPETVRAMLREALEAAPPELLAGHFHDTGGRAVENVAAACDMGLRVFDAAVAGLGGCPFAPGAPGNVDTRAVVLRLEALGLATGVNLDRLAEAEAQATRIR</sequence>
<dbReference type="GO" id="GO:0046872">
    <property type="term" value="F:metal ion binding"/>
    <property type="evidence" value="ECO:0007669"/>
    <property type="project" value="UniProtKB-KW"/>
</dbReference>
<evidence type="ECO:0000313" key="6">
    <source>
        <dbReference type="Proteomes" id="UP000198703"/>
    </source>
</evidence>
<proteinExistence type="inferred from homology"/>
<dbReference type="InterPro" id="IPR043594">
    <property type="entry name" value="HMGL"/>
</dbReference>
<evidence type="ECO:0000256" key="2">
    <source>
        <dbReference type="ARBA" id="ARBA00022723"/>
    </source>
</evidence>
<dbReference type="CDD" id="cd07938">
    <property type="entry name" value="DRE_TIM_HMGL"/>
    <property type="match status" value="1"/>
</dbReference>
<keyword evidence="6" id="KW-1185">Reference proteome</keyword>
<dbReference type="NCBIfam" id="NF004283">
    <property type="entry name" value="PRK05692.1"/>
    <property type="match status" value="1"/>
</dbReference>
<dbReference type="InterPro" id="IPR000891">
    <property type="entry name" value="PYR_CT"/>
</dbReference>
<reference evidence="5 6" key="1">
    <citation type="submission" date="2016-10" db="EMBL/GenBank/DDBJ databases">
        <authorList>
            <person name="de Groot N.N."/>
        </authorList>
    </citation>
    <scope>NUCLEOTIDE SEQUENCE [LARGE SCALE GENOMIC DNA]</scope>
    <source>
        <strain evidence="5 6">DSM 15345</strain>
    </source>
</reference>
<dbReference type="RefSeq" id="WP_093249801.1">
    <property type="nucleotide sequence ID" value="NZ_FNQM01000002.1"/>
</dbReference>
<dbReference type="AlphaFoldDB" id="A0A1H3XPP3"/>